<protein>
    <submittedName>
        <fullName evidence="2">Uncharacterized protein</fullName>
    </submittedName>
</protein>
<dbReference type="Proteomes" id="UP001151234">
    <property type="component" value="Unassembled WGS sequence"/>
</dbReference>
<name>A0A9X3ZH72_9HYPH</name>
<evidence type="ECO:0000256" key="1">
    <source>
        <dbReference type="SAM" id="Phobius"/>
    </source>
</evidence>
<accession>A0A9X3ZH72</accession>
<dbReference type="EMBL" id="JAPJZI010000001">
    <property type="protein sequence ID" value="MDA5398396.1"/>
    <property type="molecule type" value="Genomic_DNA"/>
</dbReference>
<keyword evidence="1" id="KW-0472">Membrane</keyword>
<dbReference type="AlphaFoldDB" id="A0A9X3ZH72"/>
<keyword evidence="1" id="KW-1133">Transmembrane helix</keyword>
<keyword evidence="1" id="KW-0812">Transmembrane</keyword>
<organism evidence="2 3">
    <name type="scientific">Hoeflea prorocentri</name>
    <dbReference type="NCBI Taxonomy" id="1922333"/>
    <lineage>
        <taxon>Bacteria</taxon>
        <taxon>Pseudomonadati</taxon>
        <taxon>Pseudomonadota</taxon>
        <taxon>Alphaproteobacteria</taxon>
        <taxon>Hyphomicrobiales</taxon>
        <taxon>Rhizobiaceae</taxon>
        <taxon>Hoeflea</taxon>
    </lineage>
</organism>
<reference evidence="2" key="1">
    <citation type="submission" date="2022-11" db="EMBL/GenBank/DDBJ databases">
        <title>Draft genome sequence of Hoeflea poritis E7-10 and Hoeflea prorocentri PM5-8, separated from scleractinian coral Porites lutea and marine dinoflagellate.</title>
        <authorList>
            <person name="Zhang G."/>
            <person name="Wei Q."/>
            <person name="Cai L."/>
        </authorList>
    </citation>
    <scope>NUCLEOTIDE SEQUENCE</scope>
    <source>
        <strain evidence="2">PM5-8</strain>
    </source>
</reference>
<proteinExistence type="predicted"/>
<sequence>MHLPGGSWPLVAIIVVGVGILFYLRWRRLAEEANRSDDDTGAVILAFSRAYPDIAVRDVITTSDGHSSFLRLADGRVGFVEHASLHMAARLLEPRTLEVGDPSGEQIINVKFPGEAGSDGHFEFSNATEAAEVSLWLCGGFLTAASLAESEGVSDRQ</sequence>
<comment type="caution">
    <text evidence="2">The sequence shown here is derived from an EMBL/GenBank/DDBJ whole genome shotgun (WGS) entry which is preliminary data.</text>
</comment>
<feature type="transmembrane region" description="Helical" evidence="1">
    <location>
        <begin position="6"/>
        <end position="26"/>
    </location>
</feature>
<evidence type="ECO:0000313" key="3">
    <source>
        <dbReference type="Proteomes" id="UP001151234"/>
    </source>
</evidence>
<keyword evidence="3" id="KW-1185">Reference proteome</keyword>
<evidence type="ECO:0000313" key="2">
    <source>
        <dbReference type="EMBL" id="MDA5398396.1"/>
    </source>
</evidence>
<dbReference type="RefSeq" id="WP_267989822.1">
    <property type="nucleotide sequence ID" value="NZ_JAPJZI010000001.1"/>
</dbReference>
<gene>
    <name evidence="2" type="ORF">OQ273_07400</name>
</gene>